<dbReference type="InterPro" id="IPR001173">
    <property type="entry name" value="Glyco_trans_2-like"/>
</dbReference>
<sequence>MANISVLLSVYAQESAVFLEQAIYSIFNKQTLKPTEIILVQDGPLTLELKNVIDNQKKLLGDVLKVVPLDQNRGLANALNVGISYCSGDFIARMDTDDISTENRFLEQFTFLVNNPDVDVVGCWISEIDEHNNIIKAKVEYPLEHNELYSFFEKRDPLAHPSVMFRRSFFDKVKGYSNTIPLAEDTHLWYDGFRAGCQFANISYIGLQFRRNSAFYKRRSNLEKSIKLLKFRLFYINRHLNYGVKADLYAVAYFCLSFMPSIVKKFLYRFLR</sequence>
<dbReference type="GO" id="GO:0016757">
    <property type="term" value="F:glycosyltransferase activity"/>
    <property type="evidence" value="ECO:0007669"/>
    <property type="project" value="UniProtKB-KW"/>
</dbReference>
<dbReference type="Pfam" id="PF00535">
    <property type="entry name" value="Glycos_transf_2"/>
    <property type="match status" value="1"/>
</dbReference>
<protein>
    <submittedName>
        <fullName evidence="5">Glycoside transferase family 2</fullName>
    </submittedName>
    <submittedName>
        <fullName evidence="7">Glycosyltransferase</fullName>
        <ecNumber evidence="7">2.4.-.-</ecNumber>
    </submittedName>
</protein>
<keyword evidence="3 5" id="KW-0808">Transferase</keyword>
<dbReference type="AlphaFoldDB" id="T1RQ49"/>
<dbReference type="Proteomes" id="UP001148834">
    <property type="component" value="Unassembled WGS sequence"/>
</dbReference>
<evidence type="ECO:0000259" key="4">
    <source>
        <dbReference type="Pfam" id="PF00535"/>
    </source>
</evidence>
<feature type="domain" description="Glycosyltransferase 2-like" evidence="4">
    <location>
        <begin position="5"/>
        <end position="172"/>
    </location>
</feature>
<proteinExistence type="inferred from homology"/>
<dbReference type="EMBL" id="KC795450">
    <property type="protein sequence ID" value="AGM38792.1"/>
    <property type="molecule type" value="Genomic_DNA"/>
</dbReference>
<evidence type="ECO:0000256" key="1">
    <source>
        <dbReference type="ARBA" id="ARBA00006739"/>
    </source>
</evidence>
<dbReference type="EMBL" id="KC795413">
    <property type="protein sequence ID" value="AGM38755.1"/>
    <property type="molecule type" value="Genomic_DNA"/>
</dbReference>
<organism evidence="5">
    <name type="scientific">Glaesserella parasuis</name>
    <name type="common">Haemophilus parasuis</name>
    <dbReference type="NCBI Taxonomy" id="738"/>
    <lineage>
        <taxon>Bacteria</taxon>
        <taxon>Pseudomonadati</taxon>
        <taxon>Pseudomonadota</taxon>
        <taxon>Gammaproteobacteria</taxon>
        <taxon>Pasteurellales</taxon>
        <taxon>Pasteurellaceae</taxon>
        <taxon>Glaesserella</taxon>
    </lineage>
</organism>
<evidence type="ECO:0000256" key="3">
    <source>
        <dbReference type="ARBA" id="ARBA00022679"/>
    </source>
</evidence>
<dbReference type="InterPro" id="IPR029044">
    <property type="entry name" value="Nucleotide-diphossugar_trans"/>
</dbReference>
<evidence type="ECO:0000313" key="6">
    <source>
        <dbReference type="EMBL" id="AGM38792.1"/>
    </source>
</evidence>
<comment type="similarity">
    <text evidence="1">Belongs to the glycosyltransferase 2 family.</text>
</comment>
<dbReference type="PANTHER" id="PTHR43685">
    <property type="entry name" value="GLYCOSYLTRANSFERASE"/>
    <property type="match status" value="1"/>
</dbReference>
<accession>T1RQ49</accession>
<evidence type="ECO:0000256" key="2">
    <source>
        <dbReference type="ARBA" id="ARBA00022676"/>
    </source>
</evidence>
<name>T1RQ49_GLAPU</name>
<evidence type="ECO:0000313" key="5">
    <source>
        <dbReference type="EMBL" id="AGM38755.1"/>
    </source>
</evidence>
<dbReference type="Gene3D" id="3.90.550.10">
    <property type="entry name" value="Spore Coat Polysaccharide Biosynthesis Protein SpsA, Chain A"/>
    <property type="match status" value="1"/>
</dbReference>
<dbReference type="SUPFAM" id="SSF53448">
    <property type="entry name" value="Nucleotide-diphospho-sugar transferases"/>
    <property type="match status" value="1"/>
</dbReference>
<dbReference type="EMBL" id="JAODIR010000088">
    <property type="protein sequence ID" value="MDD2169061.1"/>
    <property type="molecule type" value="Genomic_DNA"/>
</dbReference>
<reference evidence="5" key="1">
    <citation type="journal article" date="2013" name="J. Bacteriol.">
        <title>Gene content and diversity of the loci encoding biosynthesis of capsular polysaccharides of the 15 serovar reference strains of Haemophilus parasuis.</title>
        <authorList>
            <consortium name="BRaDP1T Consortium"/>
            <person name="Howell K.J."/>
            <person name="Weinert L.A."/>
            <person name="Luan S.L."/>
            <person name="Peters S.E."/>
            <person name="Chaudhuri R.R."/>
            <person name="Harris D."/>
            <person name="Angen O."/>
            <person name="Aragon V."/>
            <person name="Parkhill J."/>
            <person name="Langford P.R."/>
            <person name="Rycroft A.N."/>
            <person name="Wren B.W."/>
            <person name="Tucker A.W."/>
            <person name="Maskell D.J."/>
        </authorList>
    </citation>
    <scope>NUCLEOTIDE SEQUENCE</scope>
    <source>
        <strain evidence="5">C5</strain>
        <strain evidence="6">H555</strain>
    </source>
</reference>
<dbReference type="RefSeq" id="WP_075606333.1">
    <property type="nucleotide sequence ID" value="NZ_JARUST010000008.1"/>
</dbReference>
<gene>
    <name evidence="5" type="primary">gltK8</name>
    <name evidence="6" type="synonym">gltK10</name>
    <name evidence="7" type="ORF">N5925_10880</name>
</gene>
<keyword evidence="2 7" id="KW-0328">Glycosyltransferase</keyword>
<reference evidence="5" key="2">
    <citation type="submission" date="2013-03" db="EMBL/GenBank/DDBJ databases">
        <authorList>
            <person name="Howell K."/>
            <person name="Weinert L."/>
            <person name="Luan S.-L."/>
            <person name="Peters S."/>
            <person name="Aragon V."/>
            <person name="Angen O."/>
            <person name="Tucker A.W."/>
            <person name="Maskell D.J."/>
        </authorList>
    </citation>
    <scope>NUCLEOTIDE SEQUENCE</scope>
    <source>
        <strain evidence="5">C5</strain>
        <strain evidence="6">H555</strain>
    </source>
</reference>
<evidence type="ECO:0000313" key="7">
    <source>
        <dbReference type="EMBL" id="MDD2169061.1"/>
    </source>
</evidence>
<dbReference type="InterPro" id="IPR050834">
    <property type="entry name" value="Glycosyltransf_2"/>
</dbReference>
<reference evidence="7" key="3">
    <citation type="submission" date="2022-09" db="EMBL/GenBank/DDBJ databases">
        <title>Molecular characterization of Glaesserella parasuis strains circulating in commercial swine farms using whole-genome sequencing.</title>
        <authorList>
            <person name="Mugabi R."/>
            <person name="Clavijo M."/>
            <person name="Li G."/>
        </authorList>
    </citation>
    <scope>NUCLEOTIDE SEQUENCE</scope>
    <source>
        <strain evidence="7">0435-53</strain>
    </source>
</reference>
<dbReference type="EC" id="2.4.-.-" evidence="7"/>
<dbReference type="PANTHER" id="PTHR43685:SF5">
    <property type="entry name" value="GLYCOSYLTRANSFERASE EPSE-RELATED"/>
    <property type="match status" value="1"/>
</dbReference>